<evidence type="ECO:0000313" key="3">
    <source>
        <dbReference type="Proteomes" id="UP001163046"/>
    </source>
</evidence>
<name>A0A9X0A481_9CNID</name>
<comment type="caution">
    <text evidence="2">The sequence shown here is derived from an EMBL/GenBank/DDBJ whole genome shotgun (WGS) entry which is preliminary data.</text>
</comment>
<keyword evidence="3" id="KW-1185">Reference proteome</keyword>
<evidence type="ECO:0000313" key="2">
    <source>
        <dbReference type="EMBL" id="KAJ7393121.1"/>
    </source>
</evidence>
<dbReference type="AlphaFoldDB" id="A0A9X0A481"/>
<gene>
    <name evidence="2" type="ORF">OS493_008420</name>
</gene>
<proteinExistence type="predicted"/>
<dbReference type="EMBL" id="MU825399">
    <property type="protein sequence ID" value="KAJ7393121.1"/>
    <property type="molecule type" value="Genomic_DNA"/>
</dbReference>
<reference evidence="2" key="1">
    <citation type="submission" date="2023-01" db="EMBL/GenBank/DDBJ databases">
        <title>Genome assembly of the deep-sea coral Lophelia pertusa.</title>
        <authorList>
            <person name="Herrera S."/>
            <person name="Cordes E."/>
        </authorList>
    </citation>
    <scope>NUCLEOTIDE SEQUENCE</scope>
    <source>
        <strain evidence="2">USNM1676648</strain>
        <tissue evidence="2">Polyp</tissue>
    </source>
</reference>
<protein>
    <submittedName>
        <fullName evidence="2">Uncharacterized protein</fullName>
    </submittedName>
</protein>
<keyword evidence="1" id="KW-0812">Transmembrane</keyword>
<dbReference type="Proteomes" id="UP001163046">
    <property type="component" value="Unassembled WGS sequence"/>
</dbReference>
<keyword evidence="1" id="KW-1133">Transmembrane helix</keyword>
<dbReference type="OrthoDB" id="5974958at2759"/>
<evidence type="ECO:0000256" key="1">
    <source>
        <dbReference type="SAM" id="Phobius"/>
    </source>
</evidence>
<feature type="transmembrane region" description="Helical" evidence="1">
    <location>
        <begin position="87"/>
        <end position="112"/>
    </location>
</feature>
<feature type="transmembrane region" description="Helical" evidence="1">
    <location>
        <begin position="60"/>
        <end position="81"/>
    </location>
</feature>
<sequence>MSSLNVLPSAPPYDGERLYPALPQPENFRLTKITEIEKDIGNEVEHYRKVAKKYKKVRPVIHYGAIGLGSTAACLSAGAFATSLTGIGLAIGVPLASVSALCGFASAGMAGATKKLEPKISKHEKLYTLAVAKRDSISGLVSKALDDNKVTDDEFRIINSEISQYRGLKASVRIKFKKPDSPHAPNLDKIRKEIRDEEREKLQKKIRSLSAESKLDLKK</sequence>
<organism evidence="2 3">
    <name type="scientific">Desmophyllum pertusum</name>
    <dbReference type="NCBI Taxonomy" id="174260"/>
    <lineage>
        <taxon>Eukaryota</taxon>
        <taxon>Metazoa</taxon>
        <taxon>Cnidaria</taxon>
        <taxon>Anthozoa</taxon>
        <taxon>Hexacorallia</taxon>
        <taxon>Scleractinia</taxon>
        <taxon>Caryophylliina</taxon>
        <taxon>Caryophylliidae</taxon>
        <taxon>Desmophyllum</taxon>
    </lineage>
</organism>
<keyword evidence="1" id="KW-0472">Membrane</keyword>
<accession>A0A9X0A481</accession>